<keyword evidence="2" id="KW-1003">Cell membrane</keyword>
<comment type="subcellular location">
    <subcellularLocation>
        <location evidence="1">Cell membrane</location>
        <topology evidence="1">Multi-pass membrane protein</topology>
    </subcellularLocation>
</comment>
<evidence type="ECO:0000256" key="1">
    <source>
        <dbReference type="ARBA" id="ARBA00004651"/>
    </source>
</evidence>
<evidence type="ECO:0000256" key="4">
    <source>
        <dbReference type="ARBA" id="ARBA00022989"/>
    </source>
</evidence>
<evidence type="ECO:0000256" key="6">
    <source>
        <dbReference type="SAM" id="MobiDB-lite"/>
    </source>
</evidence>
<protein>
    <recommendedName>
        <fullName evidence="7">Type IV secretion system coupling protein TraD DNA-binding domain-containing protein</fullName>
    </recommendedName>
</protein>
<feature type="region of interest" description="Disordered" evidence="6">
    <location>
        <begin position="584"/>
        <end position="615"/>
    </location>
</feature>
<proteinExistence type="predicted"/>
<dbReference type="GO" id="GO:0005886">
    <property type="term" value="C:plasma membrane"/>
    <property type="evidence" value="ECO:0007669"/>
    <property type="project" value="UniProtKB-SubCell"/>
</dbReference>
<dbReference type="InterPro" id="IPR051539">
    <property type="entry name" value="T4SS-coupling_protein"/>
</dbReference>
<organism evidence="8 9">
    <name type="scientific">Acidocella aromatica</name>
    <dbReference type="NCBI Taxonomy" id="1303579"/>
    <lineage>
        <taxon>Bacteria</taxon>
        <taxon>Pseudomonadati</taxon>
        <taxon>Pseudomonadota</taxon>
        <taxon>Alphaproteobacteria</taxon>
        <taxon>Acetobacterales</taxon>
        <taxon>Acidocellaceae</taxon>
        <taxon>Acidocella</taxon>
    </lineage>
</organism>
<gene>
    <name evidence="8" type="ORF">HNP71_002052</name>
</gene>
<reference evidence="8 9" key="1">
    <citation type="submission" date="2020-08" db="EMBL/GenBank/DDBJ databases">
        <title>Genomic Encyclopedia of Type Strains, Phase IV (KMG-IV): sequencing the most valuable type-strain genomes for metagenomic binning, comparative biology and taxonomic classification.</title>
        <authorList>
            <person name="Goeker M."/>
        </authorList>
    </citation>
    <scope>NUCLEOTIDE SEQUENCE [LARGE SCALE GENOMIC DNA]</scope>
    <source>
        <strain evidence="8 9">DSM 27026</strain>
    </source>
</reference>
<dbReference type="Proteomes" id="UP000553706">
    <property type="component" value="Unassembled WGS sequence"/>
</dbReference>
<dbReference type="PANTHER" id="PTHR37937">
    <property type="entry name" value="CONJUGATIVE TRANSFER: DNA TRANSPORT"/>
    <property type="match status" value="1"/>
</dbReference>
<keyword evidence="4" id="KW-1133">Transmembrane helix</keyword>
<feature type="domain" description="Type IV secretion system coupling protein TraD DNA-binding" evidence="7">
    <location>
        <begin position="172"/>
        <end position="563"/>
    </location>
</feature>
<evidence type="ECO:0000256" key="5">
    <source>
        <dbReference type="ARBA" id="ARBA00023136"/>
    </source>
</evidence>
<dbReference type="InterPro" id="IPR019476">
    <property type="entry name" value="T4SS_TraD_DNA-bd"/>
</dbReference>
<evidence type="ECO:0000256" key="2">
    <source>
        <dbReference type="ARBA" id="ARBA00022475"/>
    </source>
</evidence>
<keyword evidence="3" id="KW-0812">Transmembrane</keyword>
<evidence type="ECO:0000259" key="7">
    <source>
        <dbReference type="Pfam" id="PF10412"/>
    </source>
</evidence>
<dbReference type="InterPro" id="IPR027417">
    <property type="entry name" value="P-loop_NTPase"/>
</dbReference>
<keyword evidence="5" id="KW-0472">Membrane</keyword>
<sequence length="615" mass="67193">MSNTNNRRAHAQALRARARADGHAQFRFAAGALLTSALAGALAVGGVTTSAEQAQGAGKYAVADLISSLLATVPADPPLTITWQGQADRTGVKEWATFQPLRDEAVSFAESLGLGGVLGLGLGTAGLWLTADRRRRKQEELLADRVIAGTRVVSEADLARMTATESSRHALRLGSVAIPYGLETRHIAMPGTTGAGKTTALRQLLDIIEERGDAALVYDTSGEFIAHYYDPERGDVILNPFDKRGVFWDLFAELKHPADAARLARYLMNETGDRDKDVWLEAARNLVANILRTLWQEGRCTLQALLDALQSMPREELERWLAHTSSARAFEKDAERATASVLFMLAKAVNMLMFLRIAPREGETSFSFARFFAEIDQHEGRKPWIFVPRKEDYFEAVKPLMALWLECAASAVLGLAPSSARRLSFVLDEVADLPRVDNLARLLPEGRKFGASVILTFQAIGQMWERYCREGAEALLGCCNTKLFLQLVDQASREWASETIGSVEVEISTMSDAIDPKTGKPQRTLSATRQVRAAVLESELRLPKHTAYLLLPDGFPVAKIKLTDDHIHARGSARHPRFIPADVSGTLWGSTQPKRGMGNAASEAVSDTQAGPGPV</sequence>
<name>A0A840VFW9_9PROT</name>
<dbReference type="Pfam" id="PF10412">
    <property type="entry name" value="TrwB_AAD_bind"/>
    <property type="match status" value="1"/>
</dbReference>
<evidence type="ECO:0000313" key="9">
    <source>
        <dbReference type="Proteomes" id="UP000553706"/>
    </source>
</evidence>
<accession>A0A840VFW9</accession>
<evidence type="ECO:0000313" key="8">
    <source>
        <dbReference type="EMBL" id="MBB5373787.1"/>
    </source>
</evidence>
<dbReference type="AlphaFoldDB" id="A0A840VFW9"/>
<dbReference type="SUPFAM" id="SSF52540">
    <property type="entry name" value="P-loop containing nucleoside triphosphate hydrolases"/>
    <property type="match status" value="1"/>
</dbReference>
<keyword evidence="9" id="KW-1185">Reference proteome</keyword>
<dbReference type="EMBL" id="JACHFJ010000009">
    <property type="protein sequence ID" value="MBB5373787.1"/>
    <property type="molecule type" value="Genomic_DNA"/>
</dbReference>
<comment type="caution">
    <text evidence="8">The sequence shown here is derived from an EMBL/GenBank/DDBJ whole genome shotgun (WGS) entry which is preliminary data.</text>
</comment>
<dbReference type="RefSeq" id="WP_183266804.1">
    <property type="nucleotide sequence ID" value="NZ_JACHFJ010000009.1"/>
</dbReference>
<dbReference type="PANTHER" id="PTHR37937:SF1">
    <property type="entry name" value="CONJUGATIVE TRANSFER: DNA TRANSPORT"/>
    <property type="match status" value="1"/>
</dbReference>
<dbReference type="CDD" id="cd01127">
    <property type="entry name" value="TrwB_TraG_TraD_VirD4"/>
    <property type="match status" value="1"/>
</dbReference>
<evidence type="ECO:0000256" key="3">
    <source>
        <dbReference type="ARBA" id="ARBA00022692"/>
    </source>
</evidence>
<dbReference type="Gene3D" id="3.40.50.300">
    <property type="entry name" value="P-loop containing nucleotide triphosphate hydrolases"/>
    <property type="match status" value="2"/>
</dbReference>